<dbReference type="HOGENOM" id="CLU_816421_0_0_1"/>
<protein>
    <submittedName>
        <fullName evidence="1">Uncharacterized protein</fullName>
    </submittedName>
</protein>
<reference evidence="2" key="1">
    <citation type="journal article" date="2012" name="PLoS Genet.">
        <title>The genomes of the fungal plant pathogens Cladosporium fulvum and Dothistroma septosporum reveal adaptation to different hosts and lifestyles but also signatures of common ancestry.</title>
        <authorList>
            <person name="de Wit P.J.G.M."/>
            <person name="van der Burgt A."/>
            <person name="Oekmen B."/>
            <person name="Stergiopoulos I."/>
            <person name="Abd-Elsalam K.A."/>
            <person name="Aerts A.L."/>
            <person name="Bahkali A.H."/>
            <person name="Beenen H.G."/>
            <person name="Chettri P."/>
            <person name="Cox M.P."/>
            <person name="Datema E."/>
            <person name="de Vries R.P."/>
            <person name="Dhillon B."/>
            <person name="Ganley A.R."/>
            <person name="Griffiths S.A."/>
            <person name="Guo Y."/>
            <person name="Hamelin R.C."/>
            <person name="Henrissat B."/>
            <person name="Kabir M.S."/>
            <person name="Jashni M.K."/>
            <person name="Kema G."/>
            <person name="Klaubauf S."/>
            <person name="Lapidus A."/>
            <person name="Levasseur A."/>
            <person name="Lindquist E."/>
            <person name="Mehrabi R."/>
            <person name="Ohm R.A."/>
            <person name="Owen T.J."/>
            <person name="Salamov A."/>
            <person name="Schwelm A."/>
            <person name="Schijlen E."/>
            <person name="Sun H."/>
            <person name="van den Burg H.A."/>
            <person name="van Ham R.C.H.J."/>
            <person name="Zhang S."/>
            <person name="Goodwin S.B."/>
            <person name="Grigoriev I.V."/>
            <person name="Collemare J."/>
            <person name="Bradshaw R.E."/>
        </authorList>
    </citation>
    <scope>NUCLEOTIDE SEQUENCE [LARGE SCALE GENOMIC DNA]</scope>
    <source>
        <strain evidence="2">NZE10 / CBS 128990</strain>
    </source>
</reference>
<dbReference type="OMA" id="NNSFACL"/>
<keyword evidence="2" id="KW-1185">Reference proteome</keyword>
<dbReference type="Proteomes" id="UP000016933">
    <property type="component" value="Unassembled WGS sequence"/>
</dbReference>
<dbReference type="EMBL" id="KB446539">
    <property type="protein sequence ID" value="EME43767.1"/>
    <property type="molecule type" value="Genomic_DNA"/>
</dbReference>
<sequence length="340" mass="39920">MYDLNNMIMTGAVAIICAHVASDRGWTSDWQILQSRKKRAPCKREVIRMGTESISCSSEVCDSAVAMSDSDSDIEVPDLEKSTSSNNSFACLDYFLDWDEEPDDVCIHLAATAFLDKDDPYLRNTDDDYWYENLVTNYIDTLEGIDRPLQQLEFRFDEKEETKKEALLHPVCCDIELAHQVKHDSASDWDPQDWDTDGLEICDSISQCPEKYRHEASYHIFPSQEFPDPIYRDCAGTGLLSSLEREKRLHAWIMASEHSGDWRYSRIESKLESSFQQHVMKTEHQWETRDDEEWEYDDEDVDVQEWWSWSPHPDLWDGRYWGLPWERVTPDWARRMGWAN</sequence>
<proteinExistence type="predicted"/>
<dbReference type="AlphaFoldDB" id="N1PJT3"/>
<gene>
    <name evidence="1" type="ORF">DOTSEDRAFT_71566</name>
</gene>
<name>N1PJT3_DOTSN</name>
<dbReference type="OrthoDB" id="202203at2759"/>
<evidence type="ECO:0000313" key="1">
    <source>
        <dbReference type="EMBL" id="EME43767.1"/>
    </source>
</evidence>
<reference evidence="1 2" key="2">
    <citation type="journal article" date="2012" name="PLoS Pathog.">
        <title>Diverse lifestyles and strategies of plant pathogenesis encoded in the genomes of eighteen Dothideomycetes fungi.</title>
        <authorList>
            <person name="Ohm R.A."/>
            <person name="Feau N."/>
            <person name="Henrissat B."/>
            <person name="Schoch C.L."/>
            <person name="Horwitz B.A."/>
            <person name="Barry K.W."/>
            <person name="Condon B.J."/>
            <person name="Copeland A.C."/>
            <person name="Dhillon B."/>
            <person name="Glaser F."/>
            <person name="Hesse C.N."/>
            <person name="Kosti I."/>
            <person name="LaButti K."/>
            <person name="Lindquist E.A."/>
            <person name="Lucas S."/>
            <person name="Salamov A.A."/>
            <person name="Bradshaw R.E."/>
            <person name="Ciuffetti L."/>
            <person name="Hamelin R.C."/>
            <person name="Kema G.H.J."/>
            <person name="Lawrence C."/>
            <person name="Scott J.A."/>
            <person name="Spatafora J.W."/>
            <person name="Turgeon B.G."/>
            <person name="de Wit P.J.G.M."/>
            <person name="Zhong S."/>
            <person name="Goodwin S.B."/>
            <person name="Grigoriev I.V."/>
        </authorList>
    </citation>
    <scope>NUCLEOTIDE SEQUENCE [LARGE SCALE GENOMIC DNA]</scope>
    <source>
        <strain evidence="2">NZE10 / CBS 128990</strain>
    </source>
</reference>
<organism evidence="1 2">
    <name type="scientific">Dothistroma septosporum (strain NZE10 / CBS 128990)</name>
    <name type="common">Red band needle blight fungus</name>
    <name type="synonym">Mycosphaerella pini</name>
    <dbReference type="NCBI Taxonomy" id="675120"/>
    <lineage>
        <taxon>Eukaryota</taxon>
        <taxon>Fungi</taxon>
        <taxon>Dikarya</taxon>
        <taxon>Ascomycota</taxon>
        <taxon>Pezizomycotina</taxon>
        <taxon>Dothideomycetes</taxon>
        <taxon>Dothideomycetidae</taxon>
        <taxon>Mycosphaerellales</taxon>
        <taxon>Mycosphaerellaceae</taxon>
        <taxon>Dothistroma</taxon>
    </lineage>
</organism>
<accession>N1PJT3</accession>
<evidence type="ECO:0000313" key="2">
    <source>
        <dbReference type="Proteomes" id="UP000016933"/>
    </source>
</evidence>